<keyword evidence="2" id="KW-0812">Transmembrane</keyword>
<dbReference type="InterPro" id="IPR018392">
    <property type="entry name" value="LysM"/>
</dbReference>
<sequence length="173" mass="18382">MTAATTISRPAAERPRRRLARVGGPAASDQYTRTARARVDSTRRPADRRLAADRRVVVGCSEPGSSAPSVAVERDVYFRRRAWAGAAVVGIGLMMLVLFLMFFGRVVESGAAPANTGTAVVHVQSGESLGDIASRIAPEMPTEAVVEKIMDLNAMSNSALSPGQSLVTPIYAR</sequence>
<accession>A0A495K373</accession>
<evidence type="ECO:0000313" key="5">
    <source>
        <dbReference type="Proteomes" id="UP000274762"/>
    </source>
</evidence>
<feature type="domain" description="LysM" evidence="3">
    <location>
        <begin position="119"/>
        <end position="168"/>
    </location>
</feature>
<dbReference type="OrthoDB" id="4578868at2"/>
<dbReference type="Gene3D" id="3.10.350.10">
    <property type="entry name" value="LysM domain"/>
    <property type="match status" value="1"/>
</dbReference>
<feature type="compositionally biased region" description="Basic and acidic residues" evidence="1">
    <location>
        <begin position="37"/>
        <end position="46"/>
    </location>
</feature>
<dbReference type="CDD" id="cd00118">
    <property type="entry name" value="LysM"/>
    <property type="match status" value="1"/>
</dbReference>
<organism evidence="4 5">
    <name type="scientific">Williamsia marianensis</name>
    <dbReference type="NCBI Taxonomy" id="85044"/>
    <lineage>
        <taxon>Bacteria</taxon>
        <taxon>Bacillati</taxon>
        <taxon>Actinomycetota</taxon>
        <taxon>Actinomycetes</taxon>
        <taxon>Mycobacteriales</taxon>
        <taxon>Nocardiaceae</taxon>
        <taxon>Williamsia</taxon>
    </lineage>
</organism>
<gene>
    <name evidence="4" type="ORF">DFJ75_2559</name>
</gene>
<comment type="caution">
    <text evidence="4">The sequence shown here is derived from an EMBL/GenBank/DDBJ whole genome shotgun (WGS) entry which is preliminary data.</text>
</comment>
<reference evidence="4 5" key="1">
    <citation type="submission" date="2018-10" db="EMBL/GenBank/DDBJ databases">
        <title>Sequencing the genomes of 1000 actinobacteria strains.</title>
        <authorList>
            <person name="Klenk H.-P."/>
        </authorList>
    </citation>
    <scope>NUCLEOTIDE SEQUENCE [LARGE SCALE GENOMIC DNA]</scope>
    <source>
        <strain evidence="4 5">DSM 44343</strain>
    </source>
</reference>
<keyword evidence="2" id="KW-0472">Membrane</keyword>
<proteinExistence type="predicted"/>
<evidence type="ECO:0000259" key="3">
    <source>
        <dbReference type="PROSITE" id="PS51782"/>
    </source>
</evidence>
<dbReference type="EMBL" id="RBKV01000001">
    <property type="protein sequence ID" value="RKR95733.1"/>
    <property type="molecule type" value="Genomic_DNA"/>
</dbReference>
<evidence type="ECO:0000256" key="1">
    <source>
        <dbReference type="SAM" id="MobiDB-lite"/>
    </source>
</evidence>
<evidence type="ECO:0000256" key="2">
    <source>
        <dbReference type="SAM" id="Phobius"/>
    </source>
</evidence>
<dbReference type="Proteomes" id="UP000274762">
    <property type="component" value="Unassembled WGS sequence"/>
</dbReference>
<protein>
    <submittedName>
        <fullName evidence="4">LysM domain-containing protein</fullName>
    </submittedName>
</protein>
<evidence type="ECO:0000313" key="4">
    <source>
        <dbReference type="EMBL" id="RKR95733.1"/>
    </source>
</evidence>
<feature type="transmembrane region" description="Helical" evidence="2">
    <location>
        <begin position="82"/>
        <end position="103"/>
    </location>
</feature>
<name>A0A495K373_WILMA</name>
<dbReference type="SMART" id="SM00257">
    <property type="entry name" value="LysM"/>
    <property type="match status" value="1"/>
</dbReference>
<dbReference type="AlphaFoldDB" id="A0A495K373"/>
<dbReference type="InterPro" id="IPR036779">
    <property type="entry name" value="LysM_dom_sf"/>
</dbReference>
<dbReference type="Pfam" id="PF01476">
    <property type="entry name" value="LysM"/>
    <property type="match status" value="1"/>
</dbReference>
<feature type="region of interest" description="Disordered" evidence="1">
    <location>
        <begin position="1"/>
        <end position="46"/>
    </location>
</feature>
<dbReference type="PROSITE" id="PS51782">
    <property type="entry name" value="LYSM"/>
    <property type="match status" value="1"/>
</dbReference>
<dbReference type="RefSeq" id="WP_062797883.1">
    <property type="nucleotide sequence ID" value="NZ_CBCRXS010000002.1"/>
</dbReference>
<keyword evidence="2" id="KW-1133">Transmembrane helix</keyword>